<proteinExistence type="predicted"/>
<comment type="caution">
    <text evidence="1">The sequence shown here is derived from an EMBL/GenBank/DDBJ whole genome shotgun (WGS) entry which is preliminary data.</text>
</comment>
<evidence type="ECO:0000313" key="2">
    <source>
        <dbReference type="Proteomes" id="UP000435910"/>
    </source>
</evidence>
<dbReference type="AlphaFoldDB" id="A0A8B5Y628"/>
<reference evidence="1 2" key="1">
    <citation type="submission" date="2019-06" db="EMBL/GenBank/DDBJ databases">
        <title>Genome sequence analysis of &gt;100 Bacillus licheniformis strains suggests intrinsic resistance to this species.</title>
        <authorList>
            <person name="Wels M."/>
            <person name="Siezen R.J."/>
            <person name="Johansen E."/>
            <person name="Stuer-Lauridsen B."/>
            <person name="Bjerre K."/>
            <person name="Nielsen B.K.K."/>
        </authorList>
    </citation>
    <scope>NUCLEOTIDE SEQUENCE [LARGE SCALE GENOMIC DNA]</scope>
    <source>
        <strain evidence="1 2">BAC-16736</strain>
    </source>
</reference>
<dbReference type="Proteomes" id="UP000435910">
    <property type="component" value="Unassembled WGS sequence"/>
</dbReference>
<name>A0A8B5Y628_BACLI</name>
<protein>
    <submittedName>
        <fullName evidence="1">Uncharacterized protein</fullName>
    </submittedName>
</protein>
<evidence type="ECO:0000313" key="1">
    <source>
        <dbReference type="EMBL" id="TWL20972.1"/>
    </source>
</evidence>
<sequence>MNQKVHSGYSKKPQQDVLLLRFSSDVIMPFMYVGTWSHFRFSQPIFYESVRFC</sequence>
<accession>A0A8B5Y628</accession>
<gene>
    <name evidence="1" type="ORF">CHCC16736_2256</name>
</gene>
<organism evidence="1 2">
    <name type="scientific">Bacillus licheniformis</name>
    <dbReference type="NCBI Taxonomy" id="1402"/>
    <lineage>
        <taxon>Bacteria</taxon>
        <taxon>Bacillati</taxon>
        <taxon>Bacillota</taxon>
        <taxon>Bacilli</taxon>
        <taxon>Bacillales</taxon>
        <taxon>Bacillaceae</taxon>
        <taxon>Bacillus</taxon>
    </lineage>
</organism>
<dbReference type="EMBL" id="NILC01000033">
    <property type="protein sequence ID" value="TWL20972.1"/>
    <property type="molecule type" value="Genomic_DNA"/>
</dbReference>